<dbReference type="SUPFAM" id="SSF54611">
    <property type="entry name" value="SecB-like"/>
    <property type="match status" value="1"/>
</dbReference>
<comment type="caution">
    <text evidence="1">The sequence shown here is derived from an EMBL/GenBank/DDBJ whole genome shotgun (WGS) entry which is preliminary data.</text>
</comment>
<dbReference type="Gene3D" id="3.10.420.10">
    <property type="entry name" value="SecB-like"/>
    <property type="match status" value="1"/>
</dbReference>
<proteinExistence type="predicted"/>
<dbReference type="EMBL" id="SAYG01000006">
    <property type="protein sequence ID" value="TXJ45631.1"/>
    <property type="molecule type" value="Genomic_DNA"/>
</dbReference>
<gene>
    <name evidence="1" type="ORF">EPJ70_04395</name>
</gene>
<dbReference type="InterPro" id="IPR035958">
    <property type="entry name" value="SecB-like_sf"/>
</dbReference>
<accession>A0A5C8F944</accession>
<name>A0A5C8F944_9SPIR</name>
<organism evidence="1 2">
    <name type="scientific">Brachyspira aalborgi</name>
    <dbReference type="NCBI Taxonomy" id="29522"/>
    <lineage>
        <taxon>Bacteria</taxon>
        <taxon>Pseudomonadati</taxon>
        <taxon>Spirochaetota</taxon>
        <taxon>Spirochaetia</taxon>
        <taxon>Brachyspirales</taxon>
        <taxon>Brachyspiraceae</taxon>
        <taxon>Brachyspira</taxon>
    </lineage>
</organism>
<protein>
    <recommendedName>
        <fullName evidence="3">Preprotein translocase subunit SecB</fullName>
    </recommendedName>
</protein>
<evidence type="ECO:0000313" key="1">
    <source>
        <dbReference type="EMBL" id="TXJ45631.1"/>
    </source>
</evidence>
<dbReference type="AlphaFoldDB" id="A0A5C8F944"/>
<dbReference type="Proteomes" id="UP000324574">
    <property type="component" value="Unassembled WGS sequence"/>
</dbReference>
<reference evidence="1 2" key="1">
    <citation type="journal article" date="1992" name="Lakartidningen">
        <title>[Penicillin V and not amoxicillin is the first choice preparation in acute otitis].</title>
        <authorList>
            <person name="Kamme C."/>
            <person name="Lundgren K."/>
            <person name="Prellner K."/>
        </authorList>
    </citation>
    <scope>NUCLEOTIDE SEQUENCE [LARGE SCALE GENOMIC DNA]</scope>
    <source>
        <strain evidence="1 2">PC3714II</strain>
    </source>
</reference>
<sequence length="112" mass="12717">MNSDIEIANNIGIKTGTNISYSKKEEDNLILTELNIKIDLMMSYKILAHIESTIIGLFKFKNGFDEIMINNIAAMLYSYLRPIVAQMSVMSKIIPIDLPPLNFSNLKFESKN</sequence>
<evidence type="ECO:0008006" key="3">
    <source>
        <dbReference type="Google" id="ProtNLM"/>
    </source>
</evidence>
<dbReference type="RefSeq" id="WP_147526238.1">
    <property type="nucleotide sequence ID" value="NZ_SAYG01000006.1"/>
</dbReference>
<evidence type="ECO:0000313" key="2">
    <source>
        <dbReference type="Proteomes" id="UP000324574"/>
    </source>
</evidence>